<comment type="caution">
    <text evidence="2">The sequence shown here is derived from an EMBL/GenBank/DDBJ whole genome shotgun (WGS) entry which is preliminary data.</text>
</comment>
<sequence>MSDSEYEEETTYVVFDMGKAVSTEYIQEMKEKTGGCRGLEEGKPYIQIGNLTFEGEVDETIGTHLMFTIEEKQKKQSIEYKCSTETIVKMDSISLETKQKKIPQIKSETVEINDDAVLDAVL</sequence>
<dbReference type="InterPro" id="IPR042771">
    <property type="entry name" value="GTF3C6-like"/>
</dbReference>
<name>A0A8H7VNZ4_9FUNG</name>
<dbReference type="PANTHER" id="PTHR21860">
    <property type="entry name" value="TRANSCRIPTION INITIATION FACTOR IIIC TFIIIC , POLYPEPTIDE 6-RELATED"/>
    <property type="match status" value="1"/>
</dbReference>
<gene>
    <name evidence="2" type="ORF">INT48_008410</name>
</gene>
<keyword evidence="3" id="KW-1185">Reference proteome</keyword>
<dbReference type="GO" id="GO:0006383">
    <property type="term" value="P:transcription by RNA polymerase III"/>
    <property type="evidence" value="ECO:0007669"/>
    <property type="project" value="InterPro"/>
</dbReference>
<accession>A0A8H7VNZ4</accession>
<protein>
    <recommendedName>
        <fullName evidence="1">Transcription factor TFIIIC triple barrel domain-containing protein</fullName>
    </recommendedName>
</protein>
<dbReference type="GO" id="GO:0000127">
    <property type="term" value="C:transcription factor TFIIIC complex"/>
    <property type="evidence" value="ECO:0007669"/>
    <property type="project" value="TreeGrafter"/>
</dbReference>
<dbReference type="InterPro" id="IPR019481">
    <property type="entry name" value="TFIIIC_triple_barrel"/>
</dbReference>
<evidence type="ECO:0000259" key="1">
    <source>
        <dbReference type="Pfam" id="PF10419"/>
    </source>
</evidence>
<reference evidence="2" key="1">
    <citation type="submission" date="2021-01" db="EMBL/GenBank/DDBJ databases">
        <title>Metabolic potential, ecology and presence of endohyphal bacteria is reflected in genomic diversity of Mucoromycotina.</title>
        <authorList>
            <person name="Muszewska A."/>
            <person name="Okrasinska A."/>
            <person name="Steczkiewicz K."/>
            <person name="Drgas O."/>
            <person name="Orlowska M."/>
            <person name="Perlinska-Lenart U."/>
            <person name="Aleksandrzak-Piekarczyk T."/>
            <person name="Szatraj K."/>
            <person name="Zielenkiewicz U."/>
            <person name="Pilsyk S."/>
            <person name="Malc E."/>
            <person name="Mieczkowski P."/>
            <person name="Kruszewska J.S."/>
            <person name="Biernat P."/>
            <person name="Pawlowska J."/>
        </authorList>
    </citation>
    <scope>NUCLEOTIDE SEQUENCE</scope>
    <source>
        <strain evidence="2">WA0000018081</strain>
    </source>
</reference>
<proteinExistence type="predicted"/>
<feature type="domain" description="Transcription factor TFIIIC triple barrel" evidence="1">
    <location>
        <begin position="7"/>
        <end position="95"/>
    </location>
</feature>
<organism evidence="2 3">
    <name type="scientific">Thamnidium elegans</name>
    <dbReference type="NCBI Taxonomy" id="101142"/>
    <lineage>
        <taxon>Eukaryota</taxon>
        <taxon>Fungi</taxon>
        <taxon>Fungi incertae sedis</taxon>
        <taxon>Mucoromycota</taxon>
        <taxon>Mucoromycotina</taxon>
        <taxon>Mucoromycetes</taxon>
        <taxon>Mucorales</taxon>
        <taxon>Mucorineae</taxon>
        <taxon>Mucoraceae</taxon>
        <taxon>Thamnidium</taxon>
    </lineage>
</organism>
<dbReference type="Pfam" id="PF10419">
    <property type="entry name" value="TFIIIC_sub6"/>
    <property type="match status" value="1"/>
</dbReference>
<dbReference type="Gene3D" id="2.60.40.4370">
    <property type="match status" value="1"/>
</dbReference>
<dbReference type="Proteomes" id="UP000613177">
    <property type="component" value="Unassembled WGS sequence"/>
</dbReference>
<dbReference type="PANTHER" id="PTHR21860:SF2">
    <property type="entry name" value="GENERAL TRANSCRIPTION FACTOR 3C POLYPEPTIDE 6"/>
    <property type="match status" value="1"/>
</dbReference>
<dbReference type="EMBL" id="JAEPRE010000266">
    <property type="protein sequence ID" value="KAG2229521.1"/>
    <property type="molecule type" value="Genomic_DNA"/>
</dbReference>
<dbReference type="AlphaFoldDB" id="A0A8H7VNZ4"/>
<evidence type="ECO:0000313" key="3">
    <source>
        <dbReference type="Proteomes" id="UP000613177"/>
    </source>
</evidence>
<evidence type="ECO:0000313" key="2">
    <source>
        <dbReference type="EMBL" id="KAG2229521.1"/>
    </source>
</evidence>